<reference evidence="5" key="1">
    <citation type="submission" date="2022-11" db="UniProtKB">
        <authorList>
            <consortium name="WormBaseParasite"/>
        </authorList>
    </citation>
    <scope>IDENTIFICATION</scope>
</reference>
<dbReference type="GO" id="GO:0016020">
    <property type="term" value="C:membrane"/>
    <property type="evidence" value="ECO:0007669"/>
    <property type="project" value="TreeGrafter"/>
</dbReference>
<dbReference type="InterPro" id="IPR022812">
    <property type="entry name" value="Dynamin"/>
</dbReference>
<protein>
    <submittedName>
        <fullName evidence="5">Dynamin-type G domain-containing protein</fullName>
    </submittedName>
</protein>
<dbReference type="PANTHER" id="PTHR11566:SF21">
    <property type="entry name" value="DYNAMIN RELATED PROTEIN 1, ISOFORM A"/>
    <property type="match status" value="1"/>
</dbReference>
<dbReference type="Proteomes" id="UP000887540">
    <property type="component" value="Unplaced"/>
</dbReference>
<dbReference type="GO" id="GO:0005525">
    <property type="term" value="F:GTP binding"/>
    <property type="evidence" value="ECO:0007669"/>
    <property type="project" value="InterPro"/>
</dbReference>
<dbReference type="Pfam" id="PF01031">
    <property type="entry name" value="Dynamin_M"/>
    <property type="match status" value="1"/>
</dbReference>
<dbReference type="PANTHER" id="PTHR11566">
    <property type="entry name" value="DYNAMIN"/>
    <property type="match status" value="1"/>
</dbReference>
<dbReference type="PROSITE" id="PS51718">
    <property type="entry name" value="G_DYNAMIN_2"/>
    <property type="match status" value="1"/>
</dbReference>
<dbReference type="GO" id="GO:0003924">
    <property type="term" value="F:GTPase activity"/>
    <property type="evidence" value="ECO:0007669"/>
    <property type="project" value="InterPro"/>
</dbReference>
<dbReference type="AlphaFoldDB" id="A0A914C911"/>
<proteinExistence type="predicted"/>
<dbReference type="WBParaSite" id="ACRNAN_Path_61.g226.t1">
    <property type="protein sequence ID" value="ACRNAN_Path_61.g226.t1"/>
    <property type="gene ID" value="ACRNAN_Path_61.g226"/>
</dbReference>
<keyword evidence="4" id="KW-1185">Reference proteome</keyword>
<dbReference type="GO" id="GO:0006897">
    <property type="term" value="P:endocytosis"/>
    <property type="evidence" value="ECO:0007669"/>
    <property type="project" value="TreeGrafter"/>
</dbReference>
<dbReference type="InterPro" id="IPR030381">
    <property type="entry name" value="G_DYNAMIN_dom"/>
</dbReference>
<dbReference type="GO" id="GO:0005874">
    <property type="term" value="C:microtubule"/>
    <property type="evidence" value="ECO:0007669"/>
    <property type="project" value="TreeGrafter"/>
</dbReference>
<dbReference type="PRINTS" id="PR00195">
    <property type="entry name" value="DYNAMIN"/>
</dbReference>
<keyword evidence="1" id="KW-0547">Nucleotide-binding</keyword>
<organism evidence="4 5">
    <name type="scientific">Acrobeloides nanus</name>
    <dbReference type="NCBI Taxonomy" id="290746"/>
    <lineage>
        <taxon>Eukaryota</taxon>
        <taxon>Metazoa</taxon>
        <taxon>Ecdysozoa</taxon>
        <taxon>Nematoda</taxon>
        <taxon>Chromadorea</taxon>
        <taxon>Rhabditida</taxon>
        <taxon>Tylenchina</taxon>
        <taxon>Cephalobomorpha</taxon>
        <taxon>Cephaloboidea</taxon>
        <taxon>Cephalobidae</taxon>
        <taxon>Acrobeloides</taxon>
    </lineage>
</organism>
<evidence type="ECO:0000259" key="3">
    <source>
        <dbReference type="PROSITE" id="PS51718"/>
    </source>
</evidence>
<dbReference type="SUPFAM" id="SSF52540">
    <property type="entry name" value="P-loop containing nucleoside triphosphate hydrolases"/>
    <property type="match status" value="1"/>
</dbReference>
<evidence type="ECO:0000256" key="1">
    <source>
        <dbReference type="ARBA" id="ARBA00022741"/>
    </source>
</evidence>
<dbReference type="GO" id="GO:0000266">
    <property type="term" value="P:mitochondrial fission"/>
    <property type="evidence" value="ECO:0007669"/>
    <property type="project" value="TreeGrafter"/>
</dbReference>
<dbReference type="Gene3D" id="3.40.50.300">
    <property type="entry name" value="P-loop containing nucleotide triphosphate hydrolases"/>
    <property type="match status" value="1"/>
</dbReference>
<evidence type="ECO:0000313" key="4">
    <source>
        <dbReference type="Proteomes" id="UP000887540"/>
    </source>
</evidence>
<dbReference type="SMART" id="SM00053">
    <property type="entry name" value="DYNc"/>
    <property type="match status" value="1"/>
</dbReference>
<evidence type="ECO:0000313" key="5">
    <source>
        <dbReference type="WBParaSite" id="ACRNAN_Path_61.g226.t1"/>
    </source>
</evidence>
<dbReference type="GO" id="GO:0005739">
    <property type="term" value="C:mitochondrion"/>
    <property type="evidence" value="ECO:0007669"/>
    <property type="project" value="TreeGrafter"/>
</dbReference>
<dbReference type="InterPro" id="IPR001401">
    <property type="entry name" value="Dynamin_GTPase"/>
</dbReference>
<dbReference type="InterPro" id="IPR045063">
    <property type="entry name" value="Dynamin_N"/>
</dbReference>
<sequence>MEELIPVINNVQDVFNKVGVPREIQFPRFVVVGAQSVGKSSVLEGIVRKEFLPRGQGIVTRTPLELRLIHTPKDAPQRLAKNIQDDWVEFEHKDKIFTDFNEVQQEIKDRTVALAGSNKNITDEPIKLTIYSERVVNLTLVDLPGLTKNKVGDQPDDIKSRIEQLVLSYITEKNTLILAVSQATNDLANSEAIEIAMRPSVDPTCERTLVVLTQLDLMNPGTDARAILQGKVIPMKLGIIGVKNRTQKDIDEGKSLAKCIEEEKFWFQTHYSELAEVNGVPYLTKRLNELLMKHVNDCLPKLNLDISEKIAQTKQKLAKLEKPVLDDKKISLCTEILEQFSNDFRKAINGKAKKDKL</sequence>
<dbReference type="CDD" id="cd08771">
    <property type="entry name" value="DLP_1"/>
    <property type="match status" value="1"/>
</dbReference>
<dbReference type="InterPro" id="IPR000375">
    <property type="entry name" value="Dynamin_stalk"/>
</dbReference>
<keyword evidence="2" id="KW-0342">GTP-binding</keyword>
<feature type="domain" description="Dynamin-type G" evidence="3">
    <location>
        <begin position="23"/>
        <end position="300"/>
    </location>
</feature>
<accession>A0A914C911</accession>
<name>A0A914C911_9BILA</name>
<dbReference type="GO" id="GO:0048312">
    <property type="term" value="P:intracellular distribution of mitochondria"/>
    <property type="evidence" value="ECO:0007669"/>
    <property type="project" value="TreeGrafter"/>
</dbReference>
<dbReference type="GO" id="GO:0008017">
    <property type="term" value="F:microtubule binding"/>
    <property type="evidence" value="ECO:0007669"/>
    <property type="project" value="TreeGrafter"/>
</dbReference>
<evidence type="ECO:0000256" key="2">
    <source>
        <dbReference type="ARBA" id="ARBA00023134"/>
    </source>
</evidence>
<dbReference type="InterPro" id="IPR027417">
    <property type="entry name" value="P-loop_NTPase"/>
</dbReference>
<dbReference type="GO" id="GO:0016559">
    <property type="term" value="P:peroxisome fission"/>
    <property type="evidence" value="ECO:0007669"/>
    <property type="project" value="TreeGrafter"/>
</dbReference>
<dbReference type="Pfam" id="PF00350">
    <property type="entry name" value="Dynamin_N"/>
    <property type="match status" value="1"/>
</dbReference>